<organism evidence="1 2">
    <name type="scientific">Cichorium intybus</name>
    <name type="common">Chicory</name>
    <dbReference type="NCBI Taxonomy" id="13427"/>
    <lineage>
        <taxon>Eukaryota</taxon>
        <taxon>Viridiplantae</taxon>
        <taxon>Streptophyta</taxon>
        <taxon>Embryophyta</taxon>
        <taxon>Tracheophyta</taxon>
        <taxon>Spermatophyta</taxon>
        <taxon>Magnoliopsida</taxon>
        <taxon>eudicotyledons</taxon>
        <taxon>Gunneridae</taxon>
        <taxon>Pentapetalae</taxon>
        <taxon>asterids</taxon>
        <taxon>campanulids</taxon>
        <taxon>Asterales</taxon>
        <taxon>Asteraceae</taxon>
        <taxon>Cichorioideae</taxon>
        <taxon>Cichorieae</taxon>
        <taxon>Cichoriinae</taxon>
        <taxon>Cichorium</taxon>
    </lineage>
</organism>
<gene>
    <name evidence="1" type="ORF">L2E82_40987</name>
</gene>
<comment type="caution">
    <text evidence="1">The sequence shown here is derived from an EMBL/GenBank/DDBJ whole genome shotgun (WGS) entry which is preliminary data.</text>
</comment>
<proteinExistence type="predicted"/>
<keyword evidence="2" id="KW-1185">Reference proteome</keyword>
<dbReference type="EMBL" id="CM042015">
    <property type="protein sequence ID" value="KAI3711127.1"/>
    <property type="molecule type" value="Genomic_DNA"/>
</dbReference>
<evidence type="ECO:0000313" key="2">
    <source>
        <dbReference type="Proteomes" id="UP001055811"/>
    </source>
</evidence>
<reference evidence="2" key="1">
    <citation type="journal article" date="2022" name="Mol. Ecol. Resour.">
        <title>The genomes of chicory, endive, great burdock and yacon provide insights into Asteraceae palaeo-polyploidization history and plant inulin production.</title>
        <authorList>
            <person name="Fan W."/>
            <person name="Wang S."/>
            <person name="Wang H."/>
            <person name="Wang A."/>
            <person name="Jiang F."/>
            <person name="Liu H."/>
            <person name="Zhao H."/>
            <person name="Xu D."/>
            <person name="Zhang Y."/>
        </authorList>
    </citation>
    <scope>NUCLEOTIDE SEQUENCE [LARGE SCALE GENOMIC DNA]</scope>
    <source>
        <strain evidence="2">cv. Punajuju</strain>
    </source>
</reference>
<reference evidence="1 2" key="2">
    <citation type="journal article" date="2022" name="Mol. Ecol. Resour.">
        <title>The genomes of chicory, endive, great burdock and yacon provide insights into Asteraceae paleo-polyploidization history and plant inulin production.</title>
        <authorList>
            <person name="Fan W."/>
            <person name="Wang S."/>
            <person name="Wang H."/>
            <person name="Wang A."/>
            <person name="Jiang F."/>
            <person name="Liu H."/>
            <person name="Zhao H."/>
            <person name="Xu D."/>
            <person name="Zhang Y."/>
        </authorList>
    </citation>
    <scope>NUCLEOTIDE SEQUENCE [LARGE SCALE GENOMIC DNA]</scope>
    <source>
        <strain evidence="2">cv. Punajuju</strain>
        <tissue evidence="1">Leaves</tissue>
    </source>
</reference>
<name>A0ACB9ALN1_CICIN</name>
<dbReference type="Proteomes" id="UP001055811">
    <property type="component" value="Linkage Group LG07"/>
</dbReference>
<sequence length="122" mass="13670">MQISYFTSKKGTSKISCSIKEKESIAENERISPIVTGLVDDELGEKPGNGLEKLGFENLNWPPWKNVPADARLLNGDPFAERIVTVERRRLMIANLKKRKNLPSLECINGDGKTKKEITNVT</sequence>
<protein>
    <submittedName>
        <fullName evidence="1">Uncharacterized protein</fullName>
    </submittedName>
</protein>
<accession>A0ACB9ALN1</accession>
<evidence type="ECO:0000313" key="1">
    <source>
        <dbReference type="EMBL" id="KAI3711127.1"/>
    </source>
</evidence>